<reference evidence="2 3" key="1">
    <citation type="submission" date="2019-08" db="EMBL/GenBank/DDBJ databases">
        <authorList>
            <person name="Liang Q."/>
        </authorList>
    </citation>
    <scope>NUCLEOTIDE SEQUENCE [LARGE SCALE GENOMIC DNA]</scope>
    <source>
        <strain evidence="2 3">V1718</strain>
    </source>
</reference>
<accession>A0A5B8XTJ7</accession>
<dbReference type="EMBL" id="CP042467">
    <property type="protein sequence ID" value="QED28875.1"/>
    <property type="molecule type" value="Genomic_DNA"/>
</dbReference>
<keyword evidence="1" id="KW-0812">Transmembrane</keyword>
<keyword evidence="1" id="KW-0472">Membrane</keyword>
<protein>
    <submittedName>
        <fullName evidence="2">DUF2752 domain-containing protein</fullName>
    </submittedName>
</protein>
<dbReference type="InterPro" id="IPR021215">
    <property type="entry name" value="DUF2752"/>
</dbReference>
<feature type="transmembrane region" description="Helical" evidence="1">
    <location>
        <begin position="12"/>
        <end position="33"/>
    </location>
</feature>
<dbReference type="OrthoDB" id="5511971at2"/>
<feature type="transmembrane region" description="Helical" evidence="1">
    <location>
        <begin position="71"/>
        <end position="93"/>
    </location>
</feature>
<name>A0A5B8XTJ7_9DELT</name>
<dbReference type="Pfam" id="PF10825">
    <property type="entry name" value="DUF2752"/>
    <property type="match status" value="1"/>
</dbReference>
<evidence type="ECO:0000256" key="1">
    <source>
        <dbReference type="SAM" id="Phobius"/>
    </source>
</evidence>
<keyword evidence="3" id="KW-1185">Reference proteome</keyword>
<proteinExistence type="predicted"/>
<keyword evidence="1" id="KW-1133">Transmembrane helix</keyword>
<evidence type="ECO:0000313" key="2">
    <source>
        <dbReference type="EMBL" id="QED28875.1"/>
    </source>
</evidence>
<feature type="transmembrane region" description="Helical" evidence="1">
    <location>
        <begin position="113"/>
        <end position="131"/>
    </location>
</feature>
<organism evidence="2 3">
    <name type="scientific">Microvenator marinus</name>
    <dbReference type="NCBI Taxonomy" id="2600177"/>
    <lineage>
        <taxon>Bacteria</taxon>
        <taxon>Deltaproteobacteria</taxon>
        <taxon>Bradymonadales</taxon>
        <taxon>Microvenatoraceae</taxon>
        <taxon>Microvenator</taxon>
    </lineage>
</organism>
<dbReference type="AlphaFoldDB" id="A0A5B8XTJ7"/>
<dbReference type="Proteomes" id="UP000321595">
    <property type="component" value="Chromosome"/>
</dbReference>
<evidence type="ECO:0000313" key="3">
    <source>
        <dbReference type="Proteomes" id="UP000321595"/>
    </source>
</evidence>
<sequence>MLRLRRRRLGEIPVGALLLAGLCLIPGIVWMLQNAPRGPGCFTKLLWGLPCLTCGGTRATRALLDGRILDALVLQPLIIGLYLVIGLWGLVSFGAFLGGRTFDLNLGPRADRALKIGILGLPVLNWLYLWTMGI</sequence>
<dbReference type="RefSeq" id="WP_146961688.1">
    <property type="nucleotide sequence ID" value="NZ_CP042467.1"/>
</dbReference>
<dbReference type="KEGG" id="bbae:FRD01_16840"/>
<gene>
    <name evidence="2" type="ORF">FRD01_16840</name>
</gene>